<dbReference type="InterPro" id="IPR029045">
    <property type="entry name" value="ClpP/crotonase-like_dom_sf"/>
</dbReference>
<dbReference type="InterPro" id="IPR005151">
    <property type="entry name" value="Tail-specific_protease"/>
</dbReference>
<dbReference type="Gene3D" id="3.90.226.10">
    <property type="entry name" value="2-enoyl-CoA Hydratase, Chain A, domain 1"/>
    <property type="match status" value="1"/>
</dbReference>
<dbReference type="Pfam" id="PF03572">
    <property type="entry name" value="Peptidase_S41"/>
    <property type="match status" value="1"/>
</dbReference>
<dbReference type="SUPFAM" id="SSF52096">
    <property type="entry name" value="ClpP/crotonase"/>
    <property type="match status" value="1"/>
</dbReference>
<evidence type="ECO:0000256" key="1">
    <source>
        <dbReference type="SAM" id="SignalP"/>
    </source>
</evidence>
<reference evidence="3 4" key="1">
    <citation type="submission" date="2015-11" db="EMBL/GenBank/DDBJ databases">
        <title>Whole-Genome Sequence of Candidatus Oderbacter manganicum from the National Park Lower Oder Valley, Germany.</title>
        <authorList>
            <person name="Braun B."/>
            <person name="Liere K."/>
            <person name="Szewzyk U."/>
        </authorList>
    </citation>
    <scope>NUCLEOTIDE SEQUENCE [LARGE SCALE GENOMIC DNA]</scope>
    <source>
        <strain evidence="3 4">OTSz_A_272</strain>
    </source>
</reference>
<protein>
    <recommendedName>
        <fullName evidence="2">Tail specific protease domain-containing protein</fullName>
    </recommendedName>
</protein>
<name>A0A1B1AH34_9PROT</name>
<dbReference type="AlphaFoldDB" id="A0A1B1AH34"/>
<feature type="chain" id="PRO_5008518802" description="Tail specific protease domain-containing protein" evidence="1">
    <location>
        <begin position="27"/>
        <end position="507"/>
    </location>
</feature>
<dbReference type="Proteomes" id="UP000092498">
    <property type="component" value="Chromosome"/>
</dbReference>
<accession>A0A1B1AH34</accession>
<dbReference type="GO" id="GO:0006508">
    <property type="term" value="P:proteolysis"/>
    <property type="evidence" value="ECO:0007669"/>
    <property type="project" value="InterPro"/>
</dbReference>
<organism evidence="3 4">
    <name type="scientific">Candidatus Viadribacter manganicus</name>
    <dbReference type="NCBI Taxonomy" id="1759059"/>
    <lineage>
        <taxon>Bacteria</taxon>
        <taxon>Pseudomonadati</taxon>
        <taxon>Pseudomonadota</taxon>
        <taxon>Alphaproteobacteria</taxon>
        <taxon>Hyphomonadales</taxon>
        <taxon>Hyphomonadaceae</taxon>
        <taxon>Candidatus Viadribacter</taxon>
    </lineage>
</organism>
<sequence length="507" mass="55493">MGEFSMRRTVIAAAAAFAALAAPAFAQEQEGPRLPQRPEAWRAAAETDLEALRTYLREDTPVAIDTENPRMQRWFARGYREARQRVRRVTDQPSYFYALAPYANGFQDPHLSLSPVVPLSVARWPGFIATARGDDTIVAYSEGEGVPVQGARIVSCDGKTLARLRERTVFPFTMNPQLARDRRAAHTRLFLDRGNPYAPAPSRCVFERNGERTRFTLNWRDVPGDDYWARYNIATNGPGAEFGVTTPAQGITWIGVPTFDNSAGEQLRALVNEITADAETIRAGRAVIIDVRGNGGGNSEWGAEIARAVWGAEIVSAIPESNPGGATDWRVSQGNLDYINGFAPELIAQFGEQSQIALWARAVQDGFAQTLARGEPMWRQRDLAADTPVPQGGGYTQRRPQGPSPIPAHVYILSNGTCASACLDFADVVLHIPGTQLIGMDTSGDGLLMEVRDQVLPSGLARIVLPLKVYRGRARGALEAYRADVTYDGVWDDLAVRNWAIGVAARQ</sequence>
<keyword evidence="4" id="KW-1185">Reference proteome</keyword>
<feature type="domain" description="Tail specific protease" evidence="2">
    <location>
        <begin position="252"/>
        <end position="460"/>
    </location>
</feature>
<evidence type="ECO:0000313" key="4">
    <source>
        <dbReference type="Proteomes" id="UP000092498"/>
    </source>
</evidence>
<dbReference type="GO" id="GO:0008236">
    <property type="term" value="F:serine-type peptidase activity"/>
    <property type="evidence" value="ECO:0007669"/>
    <property type="project" value="InterPro"/>
</dbReference>
<dbReference type="EMBL" id="CP013244">
    <property type="protein sequence ID" value="ANP45873.1"/>
    <property type="molecule type" value="Genomic_DNA"/>
</dbReference>
<evidence type="ECO:0000313" key="3">
    <source>
        <dbReference type="EMBL" id="ANP45873.1"/>
    </source>
</evidence>
<gene>
    <name evidence="3" type="ORF">ATE48_08035</name>
</gene>
<evidence type="ECO:0000259" key="2">
    <source>
        <dbReference type="Pfam" id="PF03572"/>
    </source>
</evidence>
<feature type="signal peptide" evidence="1">
    <location>
        <begin position="1"/>
        <end position="26"/>
    </location>
</feature>
<keyword evidence="1" id="KW-0732">Signal</keyword>
<dbReference type="InParanoid" id="A0A1B1AH34"/>
<proteinExistence type="predicted"/>
<dbReference type="KEGG" id="cbot:ATE48_08035"/>